<dbReference type="PROSITE" id="PS51543">
    <property type="entry name" value="FYRC"/>
    <property type="match status" value="1"/>
</dbReference>
<reference evidence="4" key="2">
    <citation type="submission" date="2020-08" db="EMBL/GenBank/DDBJ databases">
        <title>Plant Genome Project.</title>
        <authorList>
            <person name="Zhang R.-G."/>
        </authorList>
    </citation>
    <scope>NUCLEOTIDE SEQUENCE</scope>
    <source>
        <strain evidence="4">Huo1</strain>
        <tissue evidence="4">Leaf</tissue>
    </source>
</reference>
<keyword evidence="2" id="KW-0539">Nucleus</keyword>
<protein>
    <recommendedName>
        <fullName evidence="6">FYR C-terminal domain-containing protein</fullName>
    </recommendedName>
</protein>
<keyword evidence="5" id="KW-1185">Reference proteome</keyword>
<dbReference type="InterPro" id="IPR003888">
    <property type="entry name" value="FYrich_N"/>
</dbReference>
<dbReference type="GO" id="GO:0005634">
    <property type="term" value="C:nucleus"/>
    <property type="evidence" value="ECO:0007669"/>
    <property type="project" value="UniProtKB-SubCell"/>
</dbReference>
<dbReference type="SUPFAM" id="SSF50978">
    <property type="entry name" value="WD40 repeat-like"/>
    <property type="match status" value="1"/>
</dbReference>
<dbReference type="InterPro" id="IPR015943">
    <property type="entry name" value="WD40/YVTN_repeat-like_dom_sf"/>
</dbReference>
<gene>
    <name evidence="4" type="ORF">SASPL_110408</name>
</gene>
<dbReference type="Proteomes" id="UP000298416">
    <property type="component" value="Unassembled WGS sequence"/>
</dbReference>
<evidence type="ECO:0000313" key="4">
    <source>
        <dbReference type="EMBL" id="KAG6426189.1"/>
    </source>
</evidence>
<feature type="compositionally biased region" description="Basic residues" evidence="3">
    <location>
        <begin position="262"/>
        <end position="276"/>
    </location>
</feature>
<dbReference type="GO" id="GO:0051726">
    <property type="term" value="P:regulation of cell cycle"/>
    <property type="evidence" value="ECO:0007669"/>
    <property type="project" value="TreeGrafter"/>
</dbReference>
<dbReference type="EMBL" id="PNBA02000004">
    <property type="protein sequence ID" value="KAG6426189.1"/>
    <property type="molecule type" value="Genomic_DNA"/>
</dbReference>
<evidence type="ECO:0000313" key="5">
    <source>
        <dbReference type="Proteomes" id="UP000298416"/>
    </source>
</evidence>
<dbReference type="PANTHER" id="PTHR22715">
    <property type="entry name" value="TRANSFORMING GROWTH FACTOR BETA REGULATED GENE 1"/>
    <property type="match status" value="1"/>
</dbReference>
<feature type="compositionally biased region" description="Polar residues" evidence="3">
    <location>
        <begin position="537"/>
        <end position="547"/>
    </location>
</feature>
<reference evidence="4" key="1">
    <citation type="submission" date="2018-01" db="EMBL/GenBank/DDBJ databases">
        <authorList>
            <person name="Mao J.F."/>
        </authorList>
    </citation>
    <scope>NUCLEOTIDE SEQUENCE</scope>
    <source>
        <strain evidence="4">Huo1</strain>
        <tissue evidence="4">Leaf</tissue>
    </source>
</reference>
<feature type="region of interest" description="Disordered" evidence="3">
    <location>
        <begin position="287"/>
        <end position="309"/>
    </location>
</feature>
<dbReference type="InterPro" id="IPR040092">
    <property type="entry name" value="TBRG1"/>
</dbReference>
<dbReference type="PANTHER" id="PTHR22715:SF1">
    <property type="entry name" value="DNA BINDING PROTEIN"/>
    <property type="match status" value="1"/>
</dbReference>
<dbReference type="AlphaFoldDB" id="A0A8X8Y7N8"/>
<dbReference type="PROSITE" id="PS51542">
    <property type="entry name" value="FYRN"/>
    <property type="match status" value="1"/>
</dbReference>
<comment type="subcellular location">
    <subcellularLocation>
        <location evidence="1">Nucleus</location>
    </subcellularLocation>
</comment>
<dbReference type="InterPro" id="IPR036322">
    <property type="entry name" value="WD40_repeat_dom_sf"/>
</dbReference>
<evidence type="ECO:0000256" key="2">
    <source>
        <dbReference type="ARBA" id="ARBA00023242"/>
    </source>
</evidence>
<dbReference type="GO" id="GO:0140993">
    <property type="term" value="F:histone modifying activity"/>
    <property type="evidence" value="ECO:0007669"/>
    <property type="project" value="UniProtKB-ARBA"/>
</dbReference>
<dbReference type="Gene3D" id="3.30.160.360">
    <property type="match status" value="1"/>
</dbReference>
<feature type="region of interest" description="Disordered" evidence="3">
    <location>
        <begin position="262"/>
        <end position="281"/>
    </location>
</feature>
<dbReference type="GO" id="GO:0048731">
    <property type="term" value="P:system development"/>
    <property type="evidence" value="ECO:0007669"/>
    <property type="project" value="UniProtKB-ARBA"/>
</dbReference>
<dbReference type="Gene3D" id="2.130.10.10">
    <property type="entry name" value="YVTN repeat-like/Quinoprotein amine dehydrogenase"/>
    <property type="match status" value="1"/>
</dbReference>
<comment type="caution">
    <text evidence="4">The sequence shown here is derived from an EMBL/GenBank/DDBJ whole genome shotgun (WGS) entry which is preliminary data.</text>
</comment>
<evidence type="ECO:0000256" key="1">
    <source>
        <dbReference type="ARBA" id="ARBA00004123"/>
    </source>
</evidence>
<proteinExistence type="predicted"/>
<sequence length="1129" mass="124270">MMLLKSALYFCKRNLWKLEKKKGLRKPIKISLLGLKYGANTNLSAVVERFIPAFSLSHAPHTERHYLAQILHTQTLRSTILFVLMGKTRKDDKSDDIEIISIGKLYNGAWDKKYWSSSRGKDRYPYPVGYKSVRTQNGITYSMEIIEGLKGPLFKISSTDGKLCSGDTPEIAWERFQKKGSSKALHARRFSCKIDAVEFFGFKNTFVLRLLRELATNVGGPAEQSLIISNFSAGSHETNYQLQGEPSAPDPGPDSLSCLVKSRAKGKRSRNGRQRRNGTPLELLQKEENTKNCSYSTSKHRDQSNSRSTDLSTFAAANEIPGVCYTPGSLRPQKCIPVAEGGVKLKTLDKFDHLNIGESLSEEKKLTSSVNHIKNNIDNLHKQQESSGGASCIGVQNNILPEDRDGATNVQHDIPVASADLCVADTLESEDSSSVSSQNKDVFEHSTEEDAIINVVKNPEVLVTDSLPEDEIVKASSYNTNSEKCDECDAESVGDEIAKSMMEILLPQAVPLLKTFSRKKKKSKKSLNTQRSHENNDMPSSTMNDSTTVRGLVEHSAIERKNEKACIPCAVRDSAVCTSVNLDPVVPDSFDNYSTQELLHHADAVQSGQFSHDLYSPALLPINGEMCGLPCHSGIIKPDTGKADLTSKAVADTVSHEVTANSKQARFDNLSIDNTIPTTDCENAPSNLQLPTTSSYTLTGNVKMSDDSRSNIQHKLKSQGDLGLFACYIHPMPISMVQLIVKENEIFTCVKCGYSENKDEILFVYKTSKKGENMGCPSLVGHVPISSQISKDTIGRDIASERSLLQLTPDGESLVLLNIIKIPHCREGKLECLCSACTSDGFEKNAVKIVKLNSGYASLVTRLKTAQGVCSLLVCEPNFLLAAEEDGKLKLWDMNSAWSGQKEDWNLPAFDCMFPCIVELKKVPNSAALIIGHTGFGTFGLWDIDKRSLVSRFSCADMSVMECIPVSFFRWQRKGEYKTEALVAEIMDATKMWSSRRSDNHLFSAEDKDVAAWLLISTASDLDDESYHSCEQEKENAYRCWRLALLVNNMVITGSVLDEGTTAAAATSAGHGIIATRDGQVYMLELSTGKKLGNLQTFKGSRVSCITTDTSNLGALAIASEDQLLVYLP</sequence>
<organism evidence="4">
    <name type="scientific">Salvia splendens</name>
    <name type="common">Scarlet sage</name>
    <dbReference type="NCBI Taxonomy" id="180675"/>
    <lineage>
        <taxon>Eukaryota</taxon>
        <taxon>Viridiplantae</taxon>
        <taxon>Streptophyta</taxon>
        <taxon>Embryophyta</taxon>
        <taxon>Tracheophyta</taxon>
        <taxon>Spermatophyta</taxon>
        <taxon>Magnoliopsida</taxon>
        <taxon>eudicotyledons</taxon>
        <taxon>Gunneridae</taxon>
        <taxon>Pentapetalae</taxon>
        <taxon>asterids</taxon>
        <taxon>lamiids</taxon>
        <taxon>Lamiales</taxon>
        <taxon>Lamiaceae</taxon>
        <taxon>Nepetoideae</taxon>
        <taxon>Mentheae</taxon>
        <taxon>Salviinae</taxon>
        <taxon>Salvia</taxon>
        <taxon>Salvia subgen. Calosphace</taxon>
        <taxon>core Calosphace</taxon>
    </lineage>
</organism>
<name>A0A8X8Y7N8_SALSN</name>
<dbReference type="InterPro" id="IPR003889">
    <property type="entry name" value="FYrich_C"/>
</dbReference>
<evidence type="ECO:0008006" key="6">
    <source>
        <dbReference type="Google" id="ProtNLM"/>
    </source>
</evidence>
<evidence type="ECO:0000256" key="3">
    <source>
        <dbReference type="SAM" id="MobiDB-lite"/>
    </source>
</evidence>
<accession>A0A8X8Y7N8</accession>
<feature type="region of interest" description="Disordered" evidence="3">
    <location>
        <begin position="518"/>
        <end position="547"/>
    </location>
</feature>